<feature type="non-terminal residue" evidence="3">
    <location>
        <position position="1"/>
    </location>
</feature>
<dbReference type="InterPro" id="IPR000073">
    <property type="entry name" value="AB_hydrolase_1"/>
</dbReference>
<evidence type="ECO:0000313" key="3">
    <source>
        <dbReference type="EMBL" id="CAJ0579019.1"/>
    </source>
</evidence>
<gene>
    <name evidence="3" type="ORF">MSPICULIGERA_LOCUS17253</name>
</gene>
<evidence type="ECO:0000259" key="2">
    <source>
        <dbReference type="Pfam" id="PF12697"/>
    </source>
</evidence>
<feature type="region of interest" description="Disordered" evidence="1">
    <location>
        <begin position="507"/>
        <end position="534"/>
    </location>
</feature>
<dbReference type="EMBL" id="CATQJA010002655">
    <property type="protein sequence ID" value="CAJ0579019.1"/>
    <property type="molecule type" value="Genomic_DNA"/>
</dbReference>
<dbReference type="InterPro" id="IPR029058">
    <property type="entry name" value="AB_hydrolase_fold"/>
</dbReference>
<dbReference type="Proteomes" id="UP001177023">
    <property type="component" value="Unassembled WGS sequence"/>
</dbReference>
<accession>A0AA36G4C1</accession>
<sequence length="534" mass="60010">MAKYLAPTAAIGALYSTYFGLKKTDDVQTIKSIDEAIRQLNANENTDDALRFISKFDFGAQPVYLSQLSTRSLGILAGLGSELIHSSRVNMQRCKQEANDYLFQKILKQVSLGRDWDNEVDWLSRSPCSEDDLSCEDWQVWRPPQIERFYRILYKLFRETEKGALPTLNVNIVDFLYNAYALFADNVPEVAMLILKILGNVALMDVVYAERIFSSEWLMILSSLVTHGDTLEKRLLAHKICRNGLHALDTVPYKLHSDVYELHVSPGKIEVDIVLIHGLCGSVFYTWRQKDNKSALISECWPKDWLPLDINEPIRILGIDYPSFLLNMSGSAESFPARAERFVNRLSSAGVGCRPVIFICHSMGGLLAKKMLLESEELRKNTVGILFMATPHRGSPIAAWSDYSLFLAPSEDVTFLRVNNEVNEKLNKDFEGVAKDISVITTMVETKESALIGTAKGLVVPAESAVFGQGVLYHIDAVHHEVCKPSERSSPAYRVILNFLRDSIASARKRKPPPNDKTNDPPSSHLDHSIPVHH</sequence>
<reference evidence="3" key="1">
    <citation type="submission" date="2023-06" db="EMBL/GenBank/DDBJ databases">
        <authorList>
            <person name="Delattre M."/>
        </authorList>
    </citation>
    <scope>NUCLEOTIDE SEQUENCE</scope>
    <source>
        <strain evidence="3">AF72</strain>
    </source>
</reference>
<organism evidence="3 4">
    <name type="scientific">Mesorhabditis spiculigera</name>
    <dbReference type="NCBI Taxonomy" id="96644"/>
    <lineage>
        <taxon>Eukaryota</taxon>
        <taxon>Metazoa</taxon>
        <taxon>Ecdysozoa</taxon>
        <taxon>Nematoda</taxon>
        <taxon>Chromadorea</taxon>
        <taxon>Rhabditida</taxon>
        <taxon>Rhabditina</taxon>
        <taxon>Rhabditomorpha</taxon>
        <taxon>Rhabditoidea</taxon>
        <taxon>Rhabditidae</taxon>
        <taxon>Mesorhabditinae</taxon>
        <taxon>Mesorhabditis</taxon>
    </lineage>
</organism>
<proteinExistence type="predicted"/>
<feature type="compositionally biased region" description="Basic and acidic residues" evidence="1">
    <location>
        <begin position="513"/>
        <end position="534"/>
    </location>
</feature>
<name>A0AA36G4C1_9BILA</name>
<protein>
    <recommendedName>
        <fullName evidence="2">AB hydrolase-1 domain-containing protein</fullName>
    </recommendedName>
</protein>
<feature type="domain" description="AB hydrolase-1" evidence="2">
    <location>
        <begin position="273"/>
        <end position="396"/>
    </location>
</feature>
<dbReference type="Pfam" id="PF12697">
    <property type="entry name" value="Abhydrolase_6"/>
    <property type="match status" value="1"/>
</dbReference>
<evidence type="ECO:0000313" key="4">
    <source>
        <dbReference type="Proteomes" id="UP001177023"/>
    </source>
</evidence>
<comment type="caution">
    <text evidence="3">The sequence shown here is derived from an EMBL/GenBank/DDBJ whole genome shotgun (WGS) entry which is preliminary data.</text>
</comment>
<dbReference type="Gene3D" id="3.40.50.1820">
    <property type="entry name" value="alpha/beta hydrolase"/>
    <property type="match status" value="1"/>
</dbReference>
<dbReference type="PANTHER" id="PTHR48187">
    <property type="entry name" value="LD21810P"/>
    <property type="match status" value="1"/>
</dbReference>
<keyword evidence="4" id="KW-1185">Reference proteome</keyword>
<evidence type="ECO:0000256" key="1">
    <source>
        <dbReference type="SAM" id="MobiDB-lite"/>
    </source>
</evidence>
<dbReference type="AlphaFoldDB" id="A0AA36G4C1"/>
<dbReference type="SUPFAM" id="SSF53474">
    <property type="entry name" value="alpha/beta-Hydrolases"/>
    <property type="match status" value="1"/>
</dbReference>
<dbReference type="PANTHER" id="PTHR48187:SF2">
    <property type="entry name" value="LD21810P"/>
    <property type="match status" value="1"/>
</dbReference>